<dbReference type="EMBL" id="AJAS01000008">
    <property type="protein sequence ID" value="EOI02994.1"/>
    <property type="molecule type" value="Genomic_DNA"/>
</dbReference>
<feature type="transmembrane region" description="Helical" evidence="1">
    <location>
        <begin position="206"/>
        <end position="225"/>
    </location>
</feature>
<protein>
    <submittedName>
        <fullName evidence="2">Uncharacterized protein</fullName>
    </submittedName>
</protein>
<reference evidence="2 4" key="1">
    <citation type="submission" date="2013-02" db="EMBL/GenBank/DDBJ databases">
        <title>The Genome Sequence of Enterococcus moraviensis BAA-383.</title>
        <authorList>
            <consortium name="The Broad Institute Genome Sequencing Platform"/>
            <consortium name="The Broad Institute Genome Sequencing Center for Infectious Disease"/>
            <person name="Earl A.M."/>
            <person name="Gilmore M.S."/>
            <person name="Lebreton F."/>
            <person name="Walker B."/>
            <person name="Young S.K."/>
            <person name="Zeng Q."/>
            <person name="Gargeya S."/>
            <person name="Fitzgerald M."/>
            <person name="Haas B."/>
            <person name="Abouelleil A."/>
            <person name="Alvarado L."/>
            <person name="Arachchi H.M."/>
            <person name="Berlin A.M."/>
            <person name="Chapman S.B."/>
            <person name="Dewar J."/>
            <person name="Goldberg J."/>
            <person name="Griggs A."/>
            <person name="Gujja S."/>
            <person name="Hansen M."/>
            <person name="Howarth C."/>
            <person name="Imamovic A."/>
            <person name="Larimer J."/>
            <person name="McCowan C."/>
            <person name="Murphy C."/>
            <person name="Neiman D."/>
            <person name="Pearson M."/>
            <person name="Priest M."/>
            <person name="Roberts A."/>
            <person name="Saif S."/>
            <person name="Shea T."/>
            <person name="Sisk P."/>
            <person name="Sykes S."/>
            <person name="Wortman J."/>
            <person name="Nusbaum C."/>
            <person name="Birren B."/>
        </authorList>
    </citation>
    <scope>NUCLEOTIDE SEQUENCE [LARGE SCALE GENOMIC DNA]</scope>
    <source>
        <strain evidence="2 4">ATCC BAA-383</strain>
    </source>
</reference>
<feature type="transmembrane region" description="Helical" evidence="1">
    <location>
        <begin position="14"/>
        <end position="33"/>
    </location>
</feature>
<gene>
    <name evidence="3" type="ORF">I586_01127</name>
    <name evidence="2" type="ORF">UAY_00739</name>
</gene>
<keyword evidence="1" id="KW-0472">Membrane</keyword>
<feature type="transmembrane region" description="Helical" evidence="1">
    <location>
        <begin position="130"/>
        <end position="153"/>
    </location>
</feature>
<feature type="transmembrane region" description="Helical" evidence="1">
    <location>
        <begin position="388"/>
        <end position="411"/>
    </location>
</feature>
<keyword evidence="1" id="KW-1133">Transmembrane helix</keyword>
<evidence type="ECO:0000313" key="4">
    <source>
        <dbReference type="Proteomes" id="UP000013781"/>
    </source>
</evidence>
<comment type="caution">
    <text evidence="2">The sequence shown here is derived from an EMBL/GenBank/DDBJ whole genome shotgun (WGS) entry which is preliminary data.</text>
</comment>
<dbReference type="PATRIC" id="fig|1158609.3.peg.703"/>
<feature type="transmembrane region" description="Helical" evidence="1">
    <location>
        <begin position="267"/>
        <end position="288"/>
    </location>
</feature>
<feature type="transmembrane region" description="Helical" evidence="1">
    <location>
        <begin position="423"/>
        <end position="441"/>
    </location>
</feature>
<sequence length="442" mass="51509">MGLKSTLERNKKNYVFYIGLFVLAVVYLLNFNVDLNSDDGWFMTISRDHTFLEFMQWRYNNWSARLFPEATLYVIFLVPLFIHHLISACAWFLYSYSLVRIFVGKVSRRDFLIAFLSLGFINVWVLKDSIFWITGAVNYLWPLALGLFAMIPYADNFFRNKKPSIWFYLVPAFIFSFSNEQLIACIIGVVIVYHITVLIKKEKENYLLYIPTALFIFGFTFMFLAPGNKLRMQQEVKMWMPDFNELSLFSRVLRGSSWLFEGWQTKLLLLFMMILVVSLVIDHTRLLAKITAGYTVFLFLLNYNLPNRFTNFQLIKENEWIHSLKSGNVLSGTVFNSLAPYMLWGIFFGLIVTLSIRIAEQKVFIGLSYSAALFSSILMWFSPTMYASGARVLMCASIFLIIILFLLYQQALTKVNQYGKNRLLFYAGFIPVINLLCVLFLL</sequence>
<dbReference type="Proteomes" id="UP000014157">
    <property type="component" value="Unassembled WGS sequence"/>
</dbReference>
<dbReference type="InterPro" id="IPR045691">
    <property type="entry name" value="DUF6056"/>
</dbReference>
<dbReference type="AlphaFoldDB" id="R2TDG1"/>
<name>R2TDG1_9ENTE</name>
<dbReference type="Proteomes" id="UP000013781">
    <property type="component" value="Unassembled WGS sequence"/>
</dbReference>
<keyword evidence="1" id="KW-0812">Transmembrane</keyword>
<feature type="transmembrane region" description="Helical" evidence="1">
    <location>
        <begin position="165"/>
        <end position="194"/>
    </location>
</feature>
<dbReference type="EMBL" id="ASWB01000001">
    <property type="protein sequence ID" value="EOT74129.1"/>
    <property type="molecule type" value="Genomic_DNA"/>
</dbReference>
<feature type="transmembrane region" description="Helical" evidence="1">
    <location>
        <begin position="338"/>
        <end position="356"/>
    </location>
</feature>
<proteinExistence type="predicted"/>
<keyword evidence="5" id="KW-1185">Reference proteome</keyword>
<evidence type="ECO:0000256" key="1">
    <source>
        <dbReference type="SAM" id="Phobius"/>
    </source>
</evidence>
<dbReference type="Pfam" id="PF19528">
    <property type="entry name" value="DUF6056"/>
    <property type="match status" value="1"/>
</dbReference>
<dbReference type="STRING" id="155617.RV09_GL002745"/>
<organism evidence="2 4">
    <name type="scientific">Enterococcus moraviensis ATCC BAA-383</name>
    <dbReference type="NCBI Taxonomy" id="1158609"/>
    <lineage>
        <taxon>Bacteria</taxon>
        <taxon>Bacillati</taxon>
        <taxon>Bacillota</taxon>
        <taxon>Bacilli</taxon>
        <taxon>Lactobacillales</taxon>
        <taxon>Enterococcaceae</taxon>
        <taxon>Enterococcus</taxon>
    </lineage>
</organism>
<accession>R2TDG1</accession>
<reference evidence="3 5" key="2">
    <citation type="submission" date="2013-03" db="EMBL/GenBank/DDBJ databases">
        <title>The Genome Sequence of Enterococcus moraviensis BAA-383 (PacBio/Illumina hybrid assembly).</title>
        <authorList>
            <consortium name="The Broad Institute Genomics Platform"/>
            <consortium name="The Broad Institute Genome Sequencing Center for Infectious Disease"/>
            <person name="Earl A."/>
            <person name="Russ C."/>
            <person name="Gilmore M."/>
            <person name="Surin D."/>
            <person name="Walker B."/>
            <person name="Young S."/>
            <person name="Zeng Q."/>
            <person name="Gargeya S."/>
            <person name="Fitzgerald M."/>
            <person name="Haas B."/>
            <person name="Abouelleil A."/>
            <person name="Allen A.W."/>
            <person name="Alvarado L."/>
            <person name="Arachchi H.M."/>
            <person name="Berlin A.M."/>
            <person name="Chapman S.B."/>
            <person name="Gainer-Dewar J."/>
            <person name="Goldberg J."/>
            <person name="Griggs A."/>
            <person name="Gujja S."/>
            <person name="Hansen M."/>
            <person name="Howarth C."/>
            <person name="Imamovic A."/>
            <person name="Ireland A."/>
            <person name="Larimer J."/>
            <person name="McCowan C."/>
            <person name="Murphy C."/>
            <person name="Pearson M."/>
            <person name="Poon T.W."/>
            <person name="Priest M."/>
            <person name="Roberts A."/>
            <person name="Saif S."/>
            <person name="Shea T."/>
            <person name="Sisk P."/>
            <person name="Sykes S."/>
            <person name="Wortman J."/>
            <person name="Nusbaum C."/>
            <person name="Birren B."/>
        </authorList>
    </citation>
    <scope>NUCLEOTIDE SEQUENCE [LARGE SCALE GENOMIC DNA]</scope>
    <source>
        <strain evidence="3 5">ATCC BAA-383</strain>
    </source>
</reference>
<feature type="transmembrane region" description="Helical" evidence="1">
    <location>
        <begin position="363"/>
        <end position="382"/>
    </location>
</feature>
<evidence type="ECO:0000313" key="2">
    <source>
        <dbReference type="EMBL" id="EOI02994.1"/>
    </source>
</evidence>
<feature type="transmembrane region" description="Helical" evidence="1">
    <location>
        <begin position="70"/>
        <end position="94"/>
    </location>
</feature>
<dbReference type="HOGENOM" id="CLU_047391_1_0_9"/>
<dbReference type="eggNOG" id="ENOG5030WIW">
    <property type="taxonomic scope" value="Bacteria"/>
</dbReference>
<evidence type="ECO:0000313" key="5">
    <source>
        <dbReference type="Proteomes" id="UP000014157"/>
    </source>
</evidence>
<evidence type="ECO:0000313" key="3">
    <source>
        <dbReference type="EMBL" id="EOT74129.1"/>
    </source>
</evidence>